<dbReference type="InterPro" id="IPR050090">
    <property type="entry name" value="Tyrosine_recombinase_XerCD"/>
</dbReference>
<dbReference type="SUPFAM" id="SSF56349">
    <property type="entry name" value="DNA breaking-rejoining enzymes"/>
    <property type="match status" value="1"/>
</dbReference>
<protein>
    <submittedName>
        <fullName evidence="3">Integrase</fullName>
    </submittedName>
</protein>
<evidence type="ECO:0000313" key="3">
    <source>
        <dbReference type="EMBL" id="MBP2371987.1"/>
    </source>
</evidence>
<comment type="caution">
    <text evidence="3">The sequence shown here is derived from an EMBL/GenBank/DDBJ whole genome shotgun (WGS) entry which is preliminary data.</text>
</comment>
<name>A0ABS4W6Z8_9PSEU</name>
<dbReference type="PANTHER" id="PTHR30349">
    <property type="entry name" value="PHAGE INTEGRASE-RELATED"/>
    <property type="match status" value="1"/>
</dbReference>
<dbReference type="InterPro" id="IPR002104">
    <property type="entry name" value="Integrase_catalytic"/>
</dbReference>
<dbReference type="Proteomes" id="UP001519295">
    <property type="component" value="Unassembled WGS sequence"/>
</dbReference>
<dbReference type="Gene3D" id="1.10.443.10">
    <property type="entry name" value="Intergrase catalytic core"/>
    <property type="match status" value="1"/>
</dbReference>
<dbReference type="EMBL" id="JAGINU010000004">
    <property type="protein sequence ID" value="MBP2371987.1"/>
    <property type="molecule type" value="Genomic_DNA"/>
</dbReference>
<organism evidence="3 4">
    <name type="scientific">Pseudonocardia parietis</name>
    <dbReference type="NCBI Taxonomy" id="570936"/>
    <lineage>
        <taxon>Bacteria</taxon>
        <taxon>Bacillati</taxon>
        <taxon>Actinomycetota</taxon>
        <taxon>Actinomycetes</taxon>
        <taxon>Pseudonocardiales</taxon>
        <taxon>Pseudonocardiaceae</taxon>
        <taxon>Pseudonocardia</taxon>
    </lineage>
</organism>
<accession>A0ABS4W6Z8</accession>
<dbReference type="InterPro" id="IPR011010">
    <property type="entry name" value="DNA_brk_join_enz"/>
</dbReference>
<proteinExistence type="predicted"/>
<dbReference type="PROSITE" id="PS51898">
    <property type="entry name" value="TYR_RECOMBINASE"/>
    <property type="match status" value="1"/>
</dbReference>
<keyword evidence="4" id="KW-1185">Reference proteome</keyword>
<evidence type="ECO:0000256" key="1">
    <source>
        <dbReference type="ARBA" id="ARBA00023172"/>
    </source>
</evidence>
<evidence type="ECO:0000259" key="2">
    <source>
        <dbReference type="PROSITE" id="PS51898"/>
    </source>
</evidence>
<dbReference type="CDD" id="cd00397">
    <property type="entry name" value="DNA_BRE_C"/>
    <property type="match status" value="1"/>
</dbReference>
<sequence>MRALLIDYLTELEPTHDYATRDNLARMLANVFWKDLEDHHPGIDTIALSTDQAAGWKQRVKTKSGGRVRRDYFSVLGSVRTFYLDIAAWAHEQPRWTPWAVPCPISPRDLHGITPARRAATARMQARTRTLAPHMPRLVEHARRRRDQAERLLAQARAAVPGDEFDHDNTRYRRVRLTKQAQPGAIRVSVVGQDKRIDPILHEERAFWTWAIVETLRHSGMRFEELKELTHLSIRQFTKPDGETVPLLQIAPSKTDCERIIPCSPQLTAVLAQIVTRLLSTDGTIPLSVRYDHYEREHSAPMPFLFQIRRGPRPRAMSSATIQDYVADLATDAGLLDTDGSPLRLTPHDFRRLFITDLVTEGFPIHLAAQLAGHQHEVFAAYDRFITACRELRPAAEYREPTQQEWGEFHEHFSRRRIALGSCRRPYGSDCAHEHACLRCNFLQVDPGEITQLDAIEDNLHARIAEAESNSWLGDVEQLHLTVRNLRDKRDQVQQLLDSLPGPLLTAAPDL</sequence>
<dbReference type="Pfam" id="PF00589">
    <property type="entry name" value="Phage_integrase"/>
    <property type="match status" value="1"/>
</dbReference>
<keyword evidence="1" id="KW-0233">DNA recombination</keyword>
<reference evidence="3 4" key="1">
    <citation type="submission" date="2021-03" db="EMBL/GenBank/DDBJ databases">
        <title>Sequencing the genomes of 1000 actinobacteria strains.</title>
        <authorList>
            <person name="Klenk H.-P."/>
        </authorList>
    </citation>
    <scope>NUCLEOTIDE SEQUENCE [LARGE SCALE GENOMIC DNA]</scope>
    <source>
        <strain evidence="3 4">DSM 45256</strain>
    </source>
</reference>
<feature type="domain" description="Tyr recombinase" evidence="2">
    <location>
        <begin position="186"/>
        <end position="397"/>
    </location>
</feature>
<evidence type="ECO:0000313" key="4">
    <source>
        <dbReference type="Proteomes" id="UP001519295"/>
    </source>
</evidence>
<dbReference type="PANTHER" id="PTHR30349:SF64">
    <property type="entry name" value="PROPHAGE INTEGRASE INTD-RELATED"/>
    <property type="match status" value="1"/>
</dbReference>
<dbReference type="InterPro" id="IPR013762">
    <property type="entry name" value="Integrase-like_cat_sf"/>
</dbReference>
<gene>
    <name evidence="3" type="ORF">JOF36_007760</name>
</gene>